<dbReference type="InterPro" id="IPR035082">
    <property type="entry name" value="Nrap_D1"/>
</dbReference>
<keyword evidence="1" id="KW-0698">rRNA processing</keyword>
<keyword evidence="1" id="KW-0690">Ribosome biogenesis</keyword>
<dbReference type="InterPro" id="IPR035370">
    <property type="entry name" value="Nrap_D5"/>
</dbReference>
<name>A0A8H3F991_9LECA</name>
<dbReference type="Pfam" id="PF17407">
    <property type="entry name" value="Nrap_D6"/>
    <property type="match status" value="1"/>
</dbReference>
<dbReference type="PANTHER" id="PTHR17972">
    <property type="entry name" value="NUCLEOLAR RNA-ASSOCIATED PROTEIN"/>
    <property type="match status" value="1"/>
</dbReference>
<dbReference type="AlphaFoldDB" id="A0A8H3F991"/>
<dbReference type="Pfam" id="PF17404">
    <property type="entry name" value="Nrap_D3"/>
    <property type="match status" value="1"/>
</dbReference>
<proteinExistence type="inferred from homology"/>
<evidence type="ECO:0000256" key="1">
    <source>
        <dbReference type="RuleBase" id="RU364032"/>
    </source>
</evidence>
<keyword evidence="8" id="KW-1185">Reference proteome</keyword>
<dbReference type="Pfam" id="PF17405">
    <property type="entry name" value="Nrap_D4"/>
    <property type="match status" value="1"/>
</dbReference>
<dbReference type="EMBL" id="CAJPDS010000025">
    <property type="protein sequence ID" value="CAF9920329.1"/>
    <property type="molecule type" value="Genomic_DNA"/>
</dbReference>
<evidence type="ECO:0000259" key="4">
    <source>
        <dbReference type="Pfam" id="PF17405"/>
    </source>
</evidence>
<feature type="domain" description="Nrap protein" evidence="2">
    <location>
        <begin position="104"/>
        <end position="165"/>
    </location>
</feature>
<evidence type="ECO:0000313" key="7">
    <source>
        <dbReference type="EMBL" id="CAF9920329.1"/>
    </source>
</evidence>
<comment type="subcellular location">
    <subcellularLocation>
        <location evidence="1">Nucleus</location>
        <location evidence="1">Nucleolus</location>
    </subcellularLocation>
</comment>
<reference evidence="7" key="1">
    <citation type="submission" date="2021-03" db="EMBL/GenBank/DDBJ databases">
        <authorList>
            <person name="Tagirdzhanova G."/>
        </authorList>
    </citation>
    <scope>NUCLEOTIDE SEQUENCE</scope>
</reference>
<evidence type="ECO:0000259" key="6">
    <source>
        <dbReference type="Pfam" id="PF17407"/>
    </source>
</evidence>
<accession>A0A8H3F991</accession>
<comment type="similarity">
    <text evidence="1">Belongs to the NRAP family.</text>
</comment>
<organism evidence="7 8">
    <name type="scientific">Heterodermia speciosa</name>
    <dbReference type="NCBI Taxonomy" id="116794"/>
    <lineage>
        <taxon>Eukaryota</taxon>
        <taxon>Fungi</taxon>
        <taxon>Dikarya</taxon>
        <taxon>Ascomycota</taxon>
        <taxon>Pezizomycotina</taxon>
        <taxon>Lecanoromycetes</taxon>
        <taxon>OSLEUM clade</taxon>
        <taxon>Lecanoromycetidae</taxon>
        <taxon>Caliciales</taxon>
        <taxon>Physciaceae</taxon>
        <taxon>Heterodermia</taxon>
    </lineage>
</organism>
<dbReference type="GO" id="GO:0006364">
    <property type="term" value="P:rRNA processing"/>
    <property type="evidence" value="ECO:0007669"/>
    <property type="project" value="UniProtKB-KW"/>
</dbReference>
<evidence type="ECO:0000259" key="5">
    <source>
        <dbReference type="Pfam" id="PF17406"/>
    </source>
</evidence>
<gene>
    <name evidence="7" type="ORF">HETSPECPRED_004241</name>
</gene>
<evidence type="ECO:0000259" key="2">
    <source>
        <dbReference type="Pfam" id="PF03813"/>
    </source>
</evidence>
<dbReference type="InterPro" id="IPR035369">
    <property type="entry name" value="Nrap_D4"/>
</dbReference>
<dbReference type="Proteomes" id="UP000664521">
    <property type="component" value="Unassembled WGS sequence"/>
</dbReference>
<evidence type="ECO:0000313" key="8">
    <source>
        <dbReference type="Proteomes" id="UP000664521"/>
    </source>
</evidence>
<feature type="domain" description="Nrap protein" evidence="3">
    <location>
        <begin position="271"/>
        <end position="420"/>
    </location>
</feature>
<feature type="domain" description="Nrap protein" evidence="4">
    <location>
        <begin position="449"/>
        <end position="627"/>
    </location>
</feature>
<dbReference type="PANTHER" id="PTHR17972:SF0">
    <property type="entry name" value="NUCLEOLAR PROTEIN 6"/>
    <property type="match status" value="1"/>
</dbReference>
<dbReference type="Pfam" id="PF17406">
    <property type="entry name" value="Nrap_D5"/>
    <property type="match status" value="1"/>
</dbReference>
<evidence type="ECO:0000259" key="3">
    <source>
        <dbReference type="Pfam" id="PF17404"/>
    </source>
</evidence>
<comment type="caution">
    <text evidence="7">The sequence shown here is derived from an EMBL/GenBank/DDBJ whole genome shotgun (WGS) entry which is preliminary data.</text>
</comment>
<dbReference type="InterPro" id="IPR005554">
    <property type="entry name" value="NOL6/Upt22"/>
</dbReference>
<keyword evidence="1" id="KW-0539">Nucleus</keyword>
<dbReference type="Pfam" id="PF03813">
    <property type="entry name" value="Nrap"/>
    <property type="match status" value="1"/>
</dbReference>
<dbReference type="GO" id="GO:0034456">
    <property type="term" value="C:UTP-C complex"/>
    <property type="evidence" value="ECO:0007669"/>
    <property type="project" value="TreeGrafter"/>
</dbReference>
<dbReference type="GO" id="GO:0003723">
    <property type="term" value="F:RNA binding"/>
    <property type="evidence" value="ECO:0007669"/>
    <property type="project" value="UniProtKB-KW"/>
</dbReference>
<dbReference type="InterPro" id="IPR035371">
    <property type="entry name" value="Nrap_D6"/>
</dbReference>
<dbReference type="GO" id="GO:0032040">
    <property type="term" value="C:small-subunit processome"/>
    <property type="evidence" value="ECO:0007669"/>
    <property type="project" value="TreeGrafter"/>
</dbReference>
<dbReference type="InterPro" id="IPR035368">
    <property type="entry name" value="Nrap_D3"/>
</dbReference>
<feature type="domain" description="Nrap protein" evidence="6">
    <location>
        <begin position="788"/>
        <end position="914"/>
    </location>
</feature>
<dbReference type="Gene3D" id="3.30.70.3030">
    <property type="match status" value="1"/>
</dbReference>
<feature type="domain" description="Nrap protein" evidence="5">
    <location>
        <begin position="629"/>
        <end position="773"/>
    </location>
</feature>
<keyword evidence="1" id="KW-0687">Ribonucleoprotein</keyword>
<sequence length="917" mass="103744">MFELQVDELLARSRQECKRRTARIEASIQRVKSIIEGIPTQEAKPILEAEQRLKRLYGIRVPFPDPRPSKATKYTLAFSKPTVINVVGSYSRQTVMRVGETVSVDLAVTMPLSLFQEKDYLDYRYFHKRAYYLACLAGGIQSVKESGCAVQYAYQNDNQLQPILLGGGSKGKPILSKDYSSTQIVKVVLQLLSSRDLLTNPLLVHASGFNMPAVQGPMVFDGIRGINLLFKMSVWSYQMLRHEASVSVQTMNAVLSESFKSMFITRVDEPLIKFDNVLRLHLQDSFTSSKEIDGLDHKSRSCQHLYDVLTKGLSDRANLVYPWFSETVPWPTDSLPASEGRRETAHIGLILNAEQAYRIVDHGPPSEEKTAAAQYRQFWGEKSELRRFRDGTLSETLIWAQNSNETVIEQIVRYVIRRHCGQDVARGLHMIGNDFRSLLCDPGPVDPRSPLMSFFERLETDIRRLEGLPLQIRQITAADSNLRYASLTDATSESRGKQFMNVCVQFEGSARWPNDIAAVQRTKIAFLLKIGELLEESSTEGLTTRVGVENEGTQLVNVAFLDILYPQGAAFRLRIHHEHELSLLETARVGKDLGVRRHENVTLAAAAYKRNFTQSPLHTQAVRTLCTRFPLLSPSMRLMKKWRNSHLLSGHISDELVELLTIRIFVTPYPWQAPASLATAFLRTLTFISRWQWQTEPLIVDFNGSMRREDVERIGLRFEAWRKIDPAMNRVVMFAASNLDPDGITWTETGPVKVVAGRFTALAKAACYRASNQGFDIQAQGILALSIADYDFVLHLNPRFATSSRELTPKRPVFKNLQVHSVDRLSELDSDPVNLYLNELKYVFGTNILFFHDELGGSIIGGIWNPQTGSRRWKINVGYSMTPLIEPEQEGIAINKQGALNDIARLGGDMVYRVEVR</sequence>
<dbReference type="GO" id="GO:0032545">
    <property type="term" value="C:CURI complex"/>
    <property type="evidence" value="ECO:0007669"/>
    <property type="project" value="TreeGrafter"/>
</dbReference>
<protein>
    <recommendedName>
        <fullName evidence="1">U3 small nucleolar RNA-associated protein 22</fullName>
    </recommendedName>
</protein>
<dbReference type="GO" id="GO:0006409">
    <property type="term" value="P:tRNA export from nucleus"/>
    <property type="evidence" value="ECO:0007669"/>
    <property type="project" value="TreeGrafter"/>
</dbReference>
<dbReference type="OrthoDB" id="10251401at2759"/>
<dbReference type="Gene3D" id="1.10.1410.10">
    <property type="match status" value="1"/>
</dbReference>
<keyword evidence="1" id="KW-0694">RNA-binding</keyword>